<proteinExistence type="inferred from homology"/>
<dbReference type="RefSeq" id="WP_119659516.1">
    <property type="nucleotide sequence ID" value="NZ_QUAL01000074.1"/>
</dbReference>
<evidence type="ECO:0000313" key="4">
    <source>
        <dbReference type="Proteomes" id="UP000284057"/>
    </source>
</evidence>
<dbReference type="Pfam" id="PF08327">
    <property type="entry name" value="AHSA1"/>
    <property type="match status" value="1"/>
</dbReference>
<protein>
    <submittedName>
        <fullName evidence="3">ATPase</fullName>
    </submittedName>
</protein>
<evidence type="ECO:0000256" key="1">
    <source>
        <dbReference type="ARBA" id="ARBA00006817"/>
    </source>
</evidence>
<sequence length="156" mass="17561">MATTSDTSVRREVVVNAPVERAFAVFTERFDTWWPRDFQIAERPAQVFVMEPRAGGRWYERAADGTECEWGEVLAWEPPSRLLLAWRISASWQYDPGLLTEVDVRFTDAGDGRTRVVLEHRGLEQYGAEAGRMTGTFGSDGGWSRVLAGYAAVVSR</sequence>
<accession>A0A418KTR3</accession>
<reference evidence="3 4" key="1">
    <citation type="submission" date="2018-09" db="EMBL/GenBank/DDBJ databases">
        <title>Isolation, diversity and antifungal activity of actinobacteria from wheat.</title>
        <authorList>
            <person name="Han C."/>
        </authorList>
    </citation>
    <scope>NUCLEOTIDE SEQUENCE [LARGE SCALE GENOMIC DNA]</scope>
    <source>
        <strain evidence="3 4">NEAU-YY265</strain>
    </source>
</reference>
<dbReference type="OrthoDB" id="268331at2"/>
<dbReference type="InterPro" id="IPR023393">
    <property type="entry name" value="START-like_dom_sf"/>
</dbReference>
<name>A0A418KTR3_9ACTN</name>
<dbReference type="Gene3D" id="3.30.530.20">
    <property type="match status" value="1"/>
</dbReference>
<evidence type="ECO:0000259" key="2">
    <source>
        <dbReference type="Pfam" id="PF08327"/>
    </source>
</evidence>
<dbReference type="InterPro" id="IPR013538">
    <property type="entry name" value="ASHA1/2-like_C"/>
</dbReference>
<organism evidence="3 4">
    <name type="scientific">Jiangella rhizosphaerae</name>
    <dbReference type="NCBI Taxonomy" id="2293569"/>
    <lineage>
        <taxon>Bacteria</taxon>
        <taxon>Bacillati</taxon>
        <taxon>Actinomycetota</taxon>
        <taxon>Actinomycetes</taxon>
        <taxon>Jiangellales</taxon>
        <taxon>Jiangellaceae</taxon>
        <taxon>Jiangella</taxon>
    </lineage>
</organism>
<dbReference type="Proteomes" id="UP000284057">
    <property type="component" value="Unassembled WGS sequence"/>
</dbReference>
<comment type="similarity">
    <text evidence="1">Belongs to the AHA1 family.</text>
</comment>
<dbReference type="AlphaFoldDB" id="A0A418KTR3"/>
<dbReference type="CDD" id="cd08891">
    <property type="entry name" value="SRPBCC_CalC"/>
    <property type="match status" value="1"/>
</dbReference>
<comment type="caution">
    <text evidence="3">The sequence shown here is derived from an EMBL/GenBank/DDBJ whole genome shotgun (WGS) entry which is preliminary data.</text>
</comment>
<keyword evidence="4" id="KW-1185">Reference proteome</keyword>
<dbReference type="SUPFAM" id="SSF55961">
    <property type="entry name" value="Bet v1-like"/>
    <property type="match status" value="1"/>
</dbReference>
<evidence type="ECO:0000313" key="3">
    <source>
        <dbReference type="EMBL" id="RIQ29165.1"/>
    </source>
</evidence>
<dbReference type="EMBL" id="QUAL01000074">
    <property type="protein sequence ID" value="RIQ29165.1"/>
    <property type="molecule type" value="Genomic_DNA"/>
</dbReference>
<feature type="domain" description="Activator of Hsp90 ATPase homologue 1/2-like C-terminal" evidence="2">
    <location>
        <begin position="16"/>
        <end position="149"/>
    </location>
</feature>
<gene>
    <name evidence="3" type="ORF">DY240_08580</name>
</gene>